<evidence type="ECO:0000256" key="1">
    <source>
        <dbReference type="SAM" id="MobiDB-lite"/>
    </source>
</evidence>
<name>X6P915_RETFI</name>
<feature type="compositionally biased region" description="Basic and acidic residues" evidence="1">
    <location>
        <begin position="7"/>
        <end position="40"/>
    </location>
</feature>
<gene>
    <name evidence="2" type="ORF">RFI_02957</name>
</gene>
<evidence type="ECO:0000313" key="2">
    <source>
        <dbReference type="EMBL" id="ETO34137.1"/>
    </source>
</evidence>
<protein>
    <submittedName>
        <fullName evidence="2">Uncharacterized protein</fullName>
    </submittedName>
</protein>
<organism evidence="2 3">
    <name type="scientific">Reticulomyxa filosa</name>
    <dbReference type="NCBI Taxonomy" id="46433"/>
    <lineage>
        <taxon>Eukaryota</taxon>
        <taxon>Sar</taxon>
        <taxon>Rhizaria</taxon>
        <taxon>Retaria</taxon>
        <taxon>Foraminifera</taxon>
        <taxon>Monothalamids</taxon>
        <taxon>Reticulomyxidae</taxon>
        <taxon>Reticulomyxa</taxon>
    </lineage>
</organism>
<keyword evidence="3" id="KW-1185">Reference proteome</keyword>
<dbReference type="EMBL" id="ASPP01002842">
    <property type="protein sequence ID" value="ETO34137.1"/>
    <property type="molecule type" value="Genomic_DNA"/>
</dbReference>
<reference evidence="2 3" key="1">
    <citation type="journal article" date="2013" name="Curr. Biol.">
        <title>The Genome of the Foraminiferan Reticulomyxa filosa.</title>
        <authorList>
            <person name="Glockner G."/>
            <person name="Hulsmann N."/>
            <person name="Schleicher M."/>
            <person name="Noegel A.A."/>
            <person name="Eichinger L."/>
            <person name="Gallinger C."/>
            <person name="Pawlowski J."/>
            <person name="Sierra R."/>
            <person name="Euteneuer U."/>
            <person name="Pillet L."/>
            <person name="Moustafa A."/>
            <person name="Platzer M."/>
            <person name="Groth M."/>
            <person name="Szafranski K."/>
            <person name="Schliwa M."/>
        </authorList>
    </citation>
    <scope>NUCLEOTIDE SEQUENCE [LARGE SCALE GENOMIC DNA]</scope>
</reference>
<proteinExistence type="predicted"/>
<sequence length="173" mass="20441">MEDESIYDEKDTNKEKEEMKDTSTELSRSLKEEKNSENKHWMKQANQSVMKQMWKEKRRYYGDYRLFYGDVTMLIAWRRVIAVVIASPIRLACCHKENNNGNGAKGKMIVHHYDNINRKMPTVTRRLERANVSCVCVCEGADNKIKKVHVLLVYTCSIAIEKDFGIWYAFWFE</sequence>
<dbReference type="AlphaFoldDB" id="X6P915"/>
<evidence type="ECO:0000313" key="3">
    <source>
        <dbReference type="Proteomes" id="UP000023152"/>
    </source>
</evidence>
<dbReference type="Proteomes" id="UP000023152">
    <property type="component" value="Unassembled WGS sequence"/>
</dbReference>
<accession>X6P915</accession>
<feature type="region of interest" description="Disordered" evidence="1">
    <location>
        <begin position="1"/>
        <end position="42"/>
    </location>
</feature>
<comment type="caution">
    <text evidence="2">The sequence shown here is derived from an EMBL/GenBank/DDBJ whole genome shotgun (WGS) entry which is preliminary data.</text>
</comment>